<dbReference type="InterPro" id="IPR027417">
    <property type="entry name" value="P-loop_NTPase"/>
</dbReference>
<dbReference type="SMART" id="SM00382">
    <property type="entry name" value="AAA"/>
    <property type="match status" value="1"/>
</dbReference>
<dbReference type="EMBL" id="PTJC01000005">
    <property type="protein sequence ID" value="PPK87912.1"/>
    <property type="molecule type" value="Genomic_DNA"/>
</dbReference>
<dbReference type="Gene3D" id="3.40.50.300">
    <property type="entry name" value="P-loop containing nucleotide triphosphate hydrolases"/>
    <property type="match status" value="1"/>
</dbReference>
<keyword evidence="2" id="KW-0547">Nucleotide-binding</keyword>
<protein>
    <submittedName>
        <fullName evidence="5">ATPase family protein associated with various cellular activities (AAA)</fullName>
    </submittedName>
</protein>
<feature type="domain" description="AAA+ ATPase" evidence="4">
    <location>
        <begin position="238"/>
        <end position="370"/>
    </location>
</feature>
<dbReference type="Pfam" id="PF00004">
    <property type="entry name" value="AAA"/>
    <property type="match status" value="1"/>
</dbReference>
<dbReference type="CDD" id="cd19481">
    <property type="entry name" value="RecA-like_protease"/>
    <property type="match status" value="1"/>
</dbReference>
<proteinExistence type="inferred from homology"/>
<organism evidence="5 6">
    <name type="scientific">Neolewinella xylanilytica</name>
    <dbReference type="NCBI Taxonomy" id="1514080"/>
    <lineage>
        <taxon>Bacteria</taxon>
        <taxon>Pseudomonadati</taxon>
        <taxon>Bacteroidota</taxon>
        <taxon>Saprospiria</taxon>
        <taxon>Saprospirales</taxon>
        <taxon>Lewinellaceae</taxon>
        <taxon>Neolewinella</taxon>
    </lineage>
</organism>
<dbReference type="AlphaFoldDB" id="A0A2S6I8V2"/>
<evidence type="ECO:0000256" key="2">
    <source>
        <dbReference type="ARBA" id="ARBA00022741"/>
    </source>
</evidence>
<dbReference type="PANTHER" id="PTHR23073">
    <property type="entry name" value="26S PROTEASOME REGULATORY SUBUNIT"/>
    <property type="match status" value="1"/>
</dbReference>
<gene>
    <name evidence="5" type="ORF">CLV84_0871</name>
</gene>
<accession>A0A2S6I8V2</accession>
<keyword evidence="6" id="KW-1185">Reference proteome</keyword>
<dbReference type="GO" id="GO:0016887">
    <property type="term" value="F:ATP hydrolysis activity"/>
    <property type="evidence" value="ECO:0007669"/>
    <property type="project" value="InterPro"/>
</dbReference>
<dbReference type="RefSeq" id="WP_170067566.1">
    <property type="nucleotide sequence ID" value="NZ_PTJC01000005.1"/>
</dbReference>
<evidence type="ECO:0000256" key="3">
    <source>
        <dbReference type="ARBA" id="ARBA00022840"/>
    </source>
</evidence>
<dbReference type="InterPro" id="IPR003959">
    <property type="entry name" value="ATPase_AAA_core"/>
</dbReference>
<evidence type="ECO:0000313" key="5">
    <source>
        <dbReference type="EMBL" id="PPK87912.1"/>
    </source>
</evidence>
<dbReference type="InterPro" id="IPR050221">
    <property type="entry name" value="26S_Proteasome_ATPase"/>
</dbReference>
<comment type="similarity">
    <text evidence="1">Belongs to the AAA ATPase family.</text>
</comment>
<dbReference type="InterPro" id="IPR003593">
    <property type="entry name" value="AAA+_ATPase"/>
</dbReference>
<keyword evidence="3" id="KW-0067">ATP-binding</keyword>
<dbReference type="Proteomes" id="UP000237662">
    <property type="component" value="Unassembled WGS sequence"/>
</dbReference>
<dbReference type="GO" id="GO:0005524">
    <property type="term" value="F:ATP binding"/>
    <property type="evidence" value="ECO:0007669"/>
    <property type="project" value="UniProtKB-KW"/>
</dbReference>
<sequence>MSIHKHPSPYAGGLSEGFAFLKELVKRRLAHHLDESVGFEFPEWLPPPYDSTFGRLVRDSALTSLESVVLLLAAAPQLAPGLLDEAIRAGGGTENQLISFGGIRGQSYRGIIPTGQTALFLLTGTDIQHHLRVSTLLHPAAPLRKNGFLDLLPPPPGEPPLAGHLRLSPEWAERLIWGTLSIPTFSPAFPAQLLETNLTWDDLVLPERSLQEIAYLKNYLDHHERLAGDPVYGRHSRRGYRALFHGPPGTGKTLTATLLGKAVDKPVFRVDLSMVVSKWIGETEKNLSGLFDRAESKGWILFFDEADALFSKRGEVKESRDKYANQETSFLLQRVENYDGLCILATNFRQNLDKAFTRRFESIVAFTPPTTAERLALWHKMLPESHPLAEGVDLRAIAATYEVSGASIANAIRHAVYEAVAARELELTTHRLQSAIRREYEKEDRMFPAD</sequence>
<dbReference type="Gene3D" id="1.10.8.60">
    <property type="match status" value="1"/>
</dbReference>
<comment type="caution">
    <text evidence="5">The sequence shown here is derived from an EMBL/GenBank/DDBJ whole genome shotgun (WGS) entry which is preliminary data.</text>
</comment>
<name>A0A2S6I8V2_9BACT</name>
<evidence type="ECO:0000259" key="4">
    <source>
        <dbReference type="SMART" id="SM00382"/>
    </source>
</evidence>
<evidence type="ECO:0000313" key="6">
    <source>
        <dbReference type="Proteomes" id="UP000237662"/>
    </source>
</evidence>
<dbReference type="SUPFAM" id="SSF52540">
    <property type="entry name" value="P-loop containing nucleoside triphosphate hydrolases"/>
    <property type="match status" value="1"/>
</dbReference>
<evidence type="ECO:0000256" key="1">
    <source>
        <dbReference type="ARBA" id="ARBA00006914"/>
    </source>
</evidence>
<reference evidence="5 6" key="1">
    <citation type="submission" date="2018-02" db="EMBL/GenBank/DDBJ databases">
        <title>Genomic Encyclopedia of Archaeal and Bacterial Type Strains, Phase II (KMG-II): from individual species to whole genera.</title>
        <authorList>
            <person name="Goeker M."/>
        </authorList>
    </citation>
    <scope>NUCLEOTIDE SEQUENCE [LARGE SCALE GENOMIC DNA]</scope>
    <source>
        <strain evidence="5 6">DSM 29526</strain>
    </source>
</reference>